<evidence type="ECO:0000313" key="2">
    <source>
        <dbReference type="Proteomes" id="UP000186102"/>
    </source>
</evidence>
<reference evidence="1 2" key="1">
    <citation type="submission" date="2016-09" db="EMBL/GenBank/DDBJ databases">
        <title>Complete genome of Desulfosporosinus sp. OL.</title>
        <authorList>
            <person name="Mardanov A."/>
            <person name="Beletsky A."/>
            <person name="Panova A."/>
            <person name="Karnachuk O."/>
            <person name="Ravin N."/>
        </authorList>
    </citation>
    <scope>NUCLEOTIDE SEQUENCE [LARGE SCALE GENOMIC DNA]</scope>
    <source>
        <strain evidence="1 2">OL</strain>
    </source>
</reference>
<dbReference type="InterPro" id="IPR036388">
    <property type="entry name" value="WH-like_DNA-bd_sf"/>
</dbReference>
<protein>
    <submittedName>
        <fullName evidence="1">Uncharacterized protein</fullName>
    </submittedName>
</protein>
<gene>
    <name evidence="1" type="ORF">DSOL_0019</name>
</gene>
<dbReference type="EMBL" id="MLBF01000001">
    <property type="protein sequence ID" value="OLN33841.1"/>
    <property type="molecule type" value="Genomic_DNA"/>
</dbReference>
<dbReference type="Proteomes" id="UP000186102">
    <property type="component" value="Unassembled WGS sequence"/>
</dbReference>
<evidence type="ECO:0000313" key="1">
    <source>
        <dbReference type="EMBL" id="OLN33841.1"/>
    </source>
</evidence>
<proteinExistence type="predicted"/>
<comment type="caution">
    <text evidence="1">The sequence shown here is derived from an EMBL/GenBank/DDBJ whole genome shotgun (WGS) entry which is preliminary data.</text>
</comment>
<dbReference type="RefSeq" id="WP_075362871.1">
    <property type="nucleotide sequence ID" value="NZ_MLBF01000001.1"/>
</dbReference>
<dbReference type="Gene3D" id="1.10.10.10">
    <property type="entry name" value="Winged helix-like DNA-binding domain superfamily/Winged helix DNA-binding domain"/>
    <property type="match status" value="1"/>
</dbReference>
<keyword evidence="2" id="KW-1185">Reference proteome</keyword>
<organism evidence="1 2">
    <name type="scientific">Desulfosporosinus metallidurans</name>
    <dbReference type="NCBI Taxonomy" id="1888891"/>
    <lineage>
        <taxon>Bacteria</taxon>
        <taxon>Bacillati</taxon>
        <taxon>Bacillota</taxon>
        <taxon>Clostridia</taxon>
        <taxon>Eubacteriales</taxon>
        <taxon>Desulfitobacteriaceae</taxon>
        <taxon>Desulfosporosinus</taxon>
    </lineage>
</organism>
<dbReference type="OrthoDB" id="2080021at2"/>
<dbReference type="AlphaFoldDB" id="A0A1Q8R2W5"/>
<accession>A0A1Q8R2W5</accession>
<sequence>MKKLFEIPKFNEAQISKQAEKQIKFLKAVYPFLEDEENWNEGAIELRPLQRSKDAKYLKSYNAWHIQEKDIDALKKFLGMVNGKGYCLYFSGFAFDYQKEVLKPDGKKYQKGKINNENSLFTCILSADFDGISAEEFKESKQRLLDIGIETIDVFTGHGFQSHILLNHQVLDKDIFKKFTELLTSKGFKVDPAIVDSARILRMPYTFNCKALDKNSKYYDAKIPEILPTTDVGWTEKRYHVLEIFQKLQSLPDVIPQTHTMTEIEIKSIPTAPLVVAEKKKKELEIKEVGRIKLQSLKDVYTMIDYERLPEAIQKMLAGTQHGIRNQVILFLIPFLRNTLGLNIQTIKQVMSKWAELSGKDVQFILSEVDRIYALAFKGKYGKYTAELAQAYGYLEFSEFKRDNKIVIPNSLLKDFDVIADGSVRIYLAMKLEEKISGIKEYTKKDIQRIADISERTIERNMKDLVAMGYICKRRTNRRQKEEYIFHISPYFSSVQGFTMLENAVVKAMLNDLTDGEMKLYSYLCFMVGKESKNCWASQKYLSEKIGKSGHSVISKMTDLLSQKGFITKKTFKRDEIMHSVYNLNY</sequence>
<name>A0A1Q8R2W5_9FIRM</name>